<evidence type="ECO:0000259" key="3">
    <source>
        <dbReference type="Pfam" id="PF00437"/>
    </source>
</evidence>
<dbReference type="InterPro" id="IPR014155">
    <property type="entry name" value="VirB11"/>
</dbReference>
<proteinExistence type="inferred from homology"/>
<keyword evidence="2" id="KW-0963">Cytoplasm</keyword>
<sequence length="333" mass="35499">MMAMAPAGKVYLHSYLAPLSFALERADVTDIYINRPGELWLETLGGRIERHDVPALDAPLLARLARQVAALGHQGISREHPLLSAGLPDGSRIQIVAPPATRGDLALAIRKHVAADLALDDYIAADAFRQVRIAGDAATAIIGRVNDLVAAGDIAAALREAVRGRLNILISGGTSSGKTTFLNALIREIPAEERLILIEDTAEIRLAHANAVGLIAARSALGEAAVSANDLVSASLRMRPDRIILGELRGPEAFAFLRAVNTGHPGSMTTIHADGVDRAFEQLALLVLEGGSTLQRLDIIAYARATIDLIVQLKRDATGRSVSEILVRGSWKR</sequence>
<dbReference type="GO" id="GO:0043684">
    <property type="term" value="C:type IV secretion system complex"/>
    <property type="evidence" value="ECO:0007669"/>
    <property type="project" value="UniProtKB-UniRule"/>
</dbReference>
<dbReference type="SUPFAM" id="SSF52540">
    <property type="entry name" value="P-loop containing nucleoside triphosphate hydrolases"/>
    <property type="match status" value="1"/>
</dbReference>
<evidence type="ECO:0000313" key="5">
    <source>
        <dbReference type="Proteomes" id="UP000058599"/>
    </source>
</evidence>
<dbReference type="Proteomes" id="UP000058599">
    <property type="component" value="Chromosome"/>
</dbReference>
<dbReference type="KEGG" id="sgi:SGRAN_0475"/>
<gene>
    <name evidence="4" type="primary">virB11</name>
    <name evidence="4" type="ORF">SGRAN_0475</name>
</gene>
<keyword evidence="2" id="KW-0547">Nucleotide-binding</keyword>
<reference evidence="4 5" key="1">
    <citation type="journal article" date="2016" name="BMC Genomics">
        <title>Genomic analysis of the nitrate-respiring Sphingopyxis granuli (formerly Sphingomonas macrogoltabida) strain TFA.</title>
        <authorList>
            <person name="Garcia-Romero I."/>
            <person name="Perez-Pulido A.J."/>
            <person name="Gonzalez-Flores Y.E."/>
            <person name="Reyes-Ramirez F."/>
            <person name="Santero E."/>
            <person name="Floriano B."/>
        </authorList>
    </citation>
    <scope>NUCLEOTIDE SEQUENCE [LARGE SCALE GENOMIC DNA]</scope>
    <source>
        <strain evidence="4 5">TFA</strain>
    </source>
</reference>
<evidence type="ECO:0000256" key="2">
    <source>
        <dbReference type="RuleBase" id="RU366071"/>
    </source>
</evidence>
<dbReference type="InterPro" id="IPR050921">
    <property type="entry name" value="T4SS_GSP_E_ATPase"/>
</dbReference>
<dbReference type="CDD" id="cd01130">
    <property type="entry name" value="VirB11-like_ATPase"/>
    <property type="match status" value="1"/>
</dbReference>
<dbReference type="Gene3D" id="3.30.450.90">
    <property type="match status" value="1"/>
</dbReference>
<comment type="function">
    <text evidence="2">Part of the Type IV secretion system.</text>
</comment>
<keyword evidence="4" id="KW-0378">Hydrolase</keyword>
<name>A0AA86GIC9_9SPHN</name>
<organism evidence="4 5">
    <name type="scientific">Sphingopyxis granuli</name>
    <dbReference type="NCBI Taxonomy" id="267128"/>
    <lineage>
        <taxon>Bacteria</taxon>
        <taxon>Pseudomonadati</taxon>
        <taxon>Pseudomonadota</taxon>
        <taxon>Alphaproteobacteria</taxon>
        <taxon>Sphingomonadales</taxon>
        <taxon>Sphingomonadaceae</taxon>
        <taxon>Sphingopyxis</taxon>
    </lineage>
</organism>
<evidence type="ECO:0000256" key="1">
    <source>
        <dbReference type="ARBA" id="ARBA00006611"/>
    </source>
</evidence>
<dbReference type="InterPro" id="IPR001482">
    <property type="entry name" value="T2SS/T4SS_dom"/>
</dbReference>
<dbReference type="Gene3D" id="3.40.50.300">
    <property type="entry name" value="P-loop containing nucleotide triphosphate hydrolases"/>
    <property type="match status" value="1"/>
</dbReference>
<dbReference type="AlphaFoldDB" id="A0AA86GIC9"/>
<dbReference type="InterPro" id="IPR027417">
    <property type="entry name" value="P-loop_NTPase"/>
</dbReference>
<dbReference type="GO" id="GO:0005524">
    <property type="term" value="F:ATP binding"/>
    <property type="evidence" value="ECO:0007669"/>
    <property type="project" value="UniProtKB-UniRule"/>
</dbReference>
<dbReference type="NCBIfam" id="TIGR02788">
    <property type="entry name" value="VirB11"/>
    <property type="match status" value="1"/>
</dbReference>
<dbReference type="PANTHER" id="PTHR30486:SF6">
    <property type="entry name" value="TYPE IV PILUS RETRACTATION ATPASE PILT"/>
    <property type="match status" value="1"/>
</dbReference>
<dbReference type="GO" id="GO:0044097">
    <property type="term" value="P:secretion by the type IV secretion system"/>
    <property type="evidence" value="ECO:0007669"/>
    <property type="project" value="InterPro"/>
</dbReference>
<dbReference type="GO" id="GO:0016887">
    <property type="term" value="F:ATP hydrolysis activity"/>
    <property type="evidence" value="ECO:0007669"/>
    <property type="project" value="InterPro"/>
</dbReference>
<evidence type="ECO:0000313" key="4">
    <source>
        <dbReference type="EMBL" id="AMG72871.1"/>
    </source>
</evidence>
<comment type="similarity">
    <text evidence="1 2">Belongs to the GSP E family.</text>
</comment>
<keyword evidence="5" id="KW-1185">Reference proteome</keyword>
<keyword evidence="2" id="KW-0067">ATP-binding</keyword>
<comment type="subcellular location">
    <subcellularLocation>
        <location evidence="2">Cytoplasm</location>
    </subcellularLocation>
</comment>
<protein>
    <recommendedName>
        <fullName evidence="2">Type IV secretion system protein</fullName>
    </recommendedName>
</protein>
<accession>A0AA86GIC9</accession>
<dbReference type="Pfam" id="PF00437">
    <property type="entry name" value="T2SSE"/>
    <property type="match status" value="1"/>
</dbReference>
<feature type="domain" description="Bacterial type II secretion system protein E" evidence="3">
    <location>
        <begin position="156"/>
        <end position="301"/>
    </location>
</feature>
<dbReference type="PANTHER" id="PTHR30486">
    <property type="entry name" value="TWITCHING MOTILITY PROTEIN PILT"/>
    <property type="match status" value="1"/>
</dbReference>
<dbReference type="GO" id="GO:0005737">
    <property type="term" value="C:cytoplasm"/>
    <property type="evidence" value="ECO:0007669"/>
    <property type="project" value="UniProtKB-SubCell"/>
</dbReference>
<dbReference type="EMBL" id="CP012199">
    <property type="protein sequence ID" value="AMG72871.1"/>
    <property type="molecule type" value="Genomic_DNA"/>
</dbReference>
<dbReference type="RefSeq" id="WP_082737052.1">
    <property type="nucleotide sequence ID" value="NZ_CP012199.1"/>
</dbReference>